<dbReference type="PANTHER" id="PTHR43108:SF1">
    <property type="entry name" value="EXTRACELLULAR SULFATASE SULF-1"/>
    <property type="match status" value="1"/>
</dbReference>
<dbReference type="PROSITE" id="PS00523">
    <property type="entry name" value="SULFATASE_1"/>
    <property type="match status" value="1"/>
</dbReference>
<dbReference type="GO" id="GO:0009986">
    <property type="term" value="C:cell surface"/>
    <property type="evidence" value="ECO:0007669"/>
    <property type="project" value="UniProtKB-SubCell"/>
</dbReference>
<evidence type="ECO:0000256" key="3">
    <source>
        <dbReference type="ARBA" id="ARBA00004241"/>
    </source>
</evidence>
<keyword evidence="12" id="KW-0325">Glycoprotein</keyword>
<evidence type="ECO:0000256" key="17">
    <source>
        <dbReference type="ARBA" id="ARBA00035044"/>
    </source>
</evidence>
<evidence type="ECO:0000256" key="18">
    <source>
        <dbReference type="ARBA" id="ARBA00048030"/>
    </source>
</evidence>
<evidence type="ECO:0000256" key="11">
    <source>
        <dbReference type="ARBA" id="ARBA00023034"/>
    </source>
</evidence>
<dbReference type="PANTHER" id="PTHR43108">
    <property type="entry name" value="N-ACETYLGLUCOSAMINE-6-SULFATASE FAMILY MEMBER"/>
    <property type="match status" value="1"/>
</dbReference>
<keyword evidence="8" id="KW-0378">Hydrolase</keyword>
<dbReference type="RefSeq" id="XP_025778344.1">
    <property type="nucleotide sequence ID" value="XM_025922559.1"/>
</dbReference>
<sequence length="1277" mass="145563">MSVCSALGLWNARLCKHHIFPVHCVPPQAATVRAPGAGSRNRPPSEEPAPVAGRPAAAHCLFADRQRGNPKPGRGGQRGGRRGSEAGPPWLPAPRRSGEIRNNDSRPREEEGSPAATLSLLLCTLSVPRACSLEKILKAAFTCRNQEAETFCQFCDIGPNTMKYSCCALILAVLGTELLGTLCSTVRSQRFRGRIQQERKNIRPNIILVLTDDQDVELGSLQVMNKTRKIMEHGGATFTNAFVTTPMCCPSRSSMLTGKYVHNHNVYTNNENCSSPSWQAMHEPRTFAVYLNNTGYRTAFFGKYLNEYNGSYIPPGWREWLGLIKNSRFYNYTVCRNGIKEKHGFDYAKDYFTDLITNESINYFKMSKRMYPHRPIMMVISHAAPHGPEDSAPQFSKLYPNASQHITPSYNYAPNMDKHWIMQYTGPMLPIHMEFTNVLHRKRLQTLMSVDDSVERLYNMLVETGELENTYIIYTADHGYHIGQFGLVKGKSMPYDFDIRVPFFIRGPSVEPGSIVPQIVLNIDLAPTILDIAGLDTPPDVDGKSVLKLLDPEKPGNRFRTNKKARIWRDTFLVERGKFLRKKEESSKNIQQSNHLPKYERVKELCQQARYQTACEQPGQKWQCIEDTSGKLRIHKCKGSSDLLTVRQSTRNLYSRGFHDKECSCGEPGYRSGRSQRKSQRQFLRNQGTPKYKPRFVHTRQTRSLSVEFEGEIYDINLEEEELQVLRPRNIAKRHDEGPRGPGGHQAAGDGDTMLADRGNALGLPTTVRVTHKCFILPNDTIHCERELYQSARAWKDHKAYIDKEIEALQDKIKNLREVRGHLKRRKPEECACSKQSYYNKEKGVKKQEKVKSHLHPFKEAAQEVDSKLQLFKENRRRKKERKEKKRQRKGEECSLPGLTCFTHDNNHWQTAPFWNLGSFCACTSSNNNTYWCLRTVNETHNFLFCEFATGFLEYFDMNTDPYQLTNTVHTVERGILNQLHVQLMELRSCQGYKQCNPRPKGLEVEDSYGMDGKANQPSLAADVNWQGLEDLYSVNESIYEYRQNYRLSLVDWTNYLKDVDRVFALLNSHHEQNKTNKTKTAQSDGFPGGSAELSVPVEMASAESDDDPSWMVGEAPHVTLPADLRTLHLNQPTFSPETKLEWNNDIPEVSRLNSEHWRNHKTEKWMEHEEINHPETDFSGNGIPELVLKPRPRLQPISRQQKGLPRVGGPGGVFEDQLYLPVHSDVDSVHRTINTSALEQPINSSSVKRILDKVKNHETGSLQSLEGSASFPLSSD</sequence>
<dbReference type="EC" id="3.1.6.1" evidence="14"/>
<dbReference type="GeneID" id="112859332"/>
<name>A0A6P6HRB9_PUMCO</name>
<protein>
    <recommendedName>
        <fullName evidence="16">Arylsulfatase</fullName>
        <ecNumber evidence="14">3.1.6.1</ecNumber>
        <ecNumber evidence="15">3.1.6.14</ecNumber>
    </recommendedName>
    <alternativeName>
        <fullName evidence="17">N-acetylglucosamine-6-sulfatase</fullName>
    </alternativeName>
</protein>
<dbReference type="Pfam" id="PF00884">
    <property type="entry name" value="Sulfatase"/>
    <property type="match status" value="1"/>
</dbReference>
<feature type="region of interest" description="Disordered" evidence="20">
    <location>
        <begin position="665"/>
        <end position="692"/>
    </location>
</feature>
<evidence type="ECO:0000256" key="19">
    <source>
        <dbReference type="SAM" id="Coils"/>
    </source>
</evidence>
<dbReference type="InterPro" id="IPR017850">
    <property type="entry name" value="Alkaline_phosphatase_core_sf"/>
</dbReference>
<dbReference type="Gene3D" id="3.40.720.10">
    <property type="entry name" value="Alkaline Phosphatase, subunit A"/>
    <property type="match status" value="1"/>
</dbReference>
<evidence type="ECO:0000256" key="8">
    <source>
        <dbReference type="ARBA" id="ARBA00022801"/>
    </source>
</evidence>
<organism evidence="23 24">
    <name type="scientific">Puma concolor</name>
    <name type="common">Mountain lion</name>
    <name type="synonym">Felis concolor</name>
    <dbReference type="NCBI Taxonomy" id="9696"/>
    <lineage>
        <taxon>Eukaryota</taxon>
        <taxon>Metazoa</taxon>
        <taxon>Chordata</taxon>
        <taxon>Craniata</taxon>
        <taxon>Vertebrata</taxon>
        <taxon>Euteleostomi</taxon>
        <taxon>Mammalia</taxon>
        <taxon>Eutheria</taxon>
        <taxon>Laurasiatheria</taxon>
        <taxon>Carnivora</taxon>
        <taxon>Feliformia</taxon>
        <taxon>Felidae</taxon>
        <taxon>Felinae</taxon>
        <taxon>Puma</taxon>
    </lineage>
</organism>
<dbReference type="InterPro" id="IPR000917">
    <property type="entry name" value="Sulfatase_N"/>
</dbReference>
<dbReference type="GO" id="GO:0004065">
    <property type="term" value="F:arylsulfatase activity"/>
    <property type="evidence" value="ECO:0007669"/>
    <property type="project" value="UniProtKB-EC"/>
</dbReference>
<dbReference type="GO" id="GO:0005783">
    <property type="term" value="C:endoplasmic reticulum"/>
    <property type="evidence" value="ECO:0007669"/>
    <property type="project" value="UniProtKB-SubCell"/>
</dbReference>
<feature type="region of interest" description="Disordered" evidence="20">
    <location>
        <begin position="32"/>
        <end position="112"/>
    </location>
</feature>
<comment type="cofactor">
    <cofactor evidence="1">
        <name>Ca(2+)</name>
        <dbReference type="ChEBI" id="CHEBI:29108"/>
    </cofactor>
</comment>
<dbReference type="Pfam" id="PF12548">
    <property type="entry name" value="DUF3740"/>
    <property type="match status" value="2"/>
</dbReference>
<feature type="region of interest" description="Disordered" evidence="20">
    <location>
        <begin position="733"/>
        <end position="752"/>
    </location>
</feature>
<feature type="domain" description="Extracellular sulfatase C-terminal" evidence="22">
    <location>
        <begin position="838"/>
        <end position="896"/>
    </location>
</feature>
<dbReference type="GO" id="GO:0046872">
    <property type="term" value="F:metal ion binding"/>
    <property type="evidence" value="ECO:0007669"/>
    <property type="project" value="UniProtKB-KW"/>
</dbReference>
<feature type="domain" description="Extracellular sulfatase C-terminal" evidence="22">
    <location>
        <begin position="693"/>
        <end position="835"/>
    </location>
</feature>
<evidence type="ECO:0000256" key="14">
    <source>
        <dbReference type="ARBA" id="ARBA00035026"/>
    </source>
</evidence>
<dbReference type="GO" id="GO:0040037">
    <property type="term" value="P:negative regulation of fibroblast growth factor receptor signaling pathway"/>
    <property type="evidence" value="ECO:0007669"/>
    <property type="project" value="TreeGrafter"/>
</dbReference>
<evidence type="ECO:0000259" key="21">
    <source>
        <dbReference type="Pfam" id="PF00884"/>
    </source>
</evidence>
<evidence type="ECO:0000256" key="2">
    <source>
        <dbReference type="ARBA" id="ARBA00004240"/>
    </source>
</evidence>
<keyword evidence="6" id="KW-0479">Metal-binding</keyword>
<feature type="compositionally biased region" description="Basic and acidic residues" evidence="20">
    <location>
        <begin position="96"/>
        <end position="111"/>
    </location>
</feature>
<evidence type="ECO:0000256" key="16">
    <source>
        <dbReference type="ARBA" id="ARBA00035041"/>
    </source>
</evidence>
<feature type="compositionally biased region" description="Polar residues" evidence="20">
    <location>
        <begin position="1260"/>
        <end position="1277"/>
    </location>
</feature>
<dbReference type="GO" id="GO:0030201">
    <property type="term" value="P:heparan sulfate proteoglycan metabolic process"/>
    <property type="evidence" value="ECO:0007669"/>
    <property type="project" value="TreeGrafter"/>
</dbReference>
<comment type="catalytic activity">
    <reaction evidence="18">
        <text>an aryl sulfate + H2O = a phenol + sulfate + H(+)</text>
        <dbReference type="Rhea" id="RHEA:17261"/>
        <dbReference type="ChEBI" id="CHEBI:15377"/>
        <dbReference type="ChEBI" id="CHEBI:15378"/>
        <dbReference type="ChEBI" id="CHEBI:16189"/>
        <dbReference type="ChEBI" id="CHEBI:33853"/>
        <dbReference type="ChEBI" id="CHEBI:140317"/>
        <dbReference type="EC" id="3.1.6.1"/>
    </reaction>
</comment>
<keyword evidence="9" id="KW-0256">Endoplasmic reticulum</keyword>
<reference evidence="24" key="1">
    <citation type="submission" date="2025-08" db="UniProtKB">
        <authorList>
            <consortium name="RefSeq"/>
        </authorList>
    </citation>
    <scope>IDENTIFICATION</scope>
    <source>
        <tissue evidence="24">Blood</tissue>
    </source>
</reference>
<keyword evidence="19" id="KW-0175">Coiled coil</keyword>
<dbReference type="CTD" id="23213"/>
<feature type="coiled-coil region" evidence="19">
    <location>
        <begin position="799"/>
        <end position="826"/>
    </location>
</feature>
<gene>
    <name evidence="24" type="primary">SULF1</name>
</gene>
<proteinExistence type="inferred from homology"/>
<dbReference type="GO" id="GO:0005795">
    <property type="term" value="C:Golgi stack"/>
    <property type="evidence" value="ECO:0007669"/>
    <property type="project" value="UniProtKB-SubCell"/>
</dbReference>
<dbReference type="GO" id="GO:0005886">
    <property type="term" value="C:plasma membrane"/>
    <property type="evidence" value="ECO:0007669"/>
    <property type="project" value="TreeGrafter"/>
</dbReference>
<evidence type="ECO:0000256" key="7">
    <source>
        <dbReference type="ARBA" id="ARBA00022729"/>
    </source>
</evidence>
<evidence type="ECO:0000256" key="9">
    <source>
        <dbReference type="ARBA" id="ARBA00022824"/>
    </source>
</evidence>
<dbReference type="InterPro" id="IPR024609">
    <property type="entry name" value="Extracellular_sulfatase_C"/>
</dbReference>
<evidence type="ECO:0000256" key="20">
    <source>
        <dbReference type="SAM" id="MobiDB-lite"/>
    </source>
</evidence>
<feature type="domain" description="Sulfatase N-terminal" evidence="21">
    <location>
        <begin position="204"/>
        <end position="534"/>
    </location>
</feature>
<feature type="region of interest" description="Disordered" evidence="20">
    <location>
        <begin position="1258"/>
        <end position="1277"/>
    </location>
</feature>
<evidence type="ECO:0000256" key="1">
    <source>
        <dbReference type="ARBA" id="ARBA00001913"/>
    </source>
</evidence>
<dbReference type="GO" id="GO:0005539">
    <property type="term" value="F:glycosaminoglycan binding"/>
    <property type="evidence" value="ECO:0007669"/>
    <property type="project" value="TreeGrafter"/>
</dbReference>
<keyword evidence="23" id="KW-1185">Reference proteome</keyword>
<evidence type="ECO:0000313" key="24">
    <source>
        <dbReference type="RefSeq" id="XP_025778344.1"/>
    </source>
</evidence>
<dbReference type="GO" id="GO:0010575">
    <property type="term" value="P:positive regulation of vascular endothelial growth factor production"/>
    <property type="evidence" value="ECO:0007669"/>
    <property type="project" value="TreeGrafter"/>
</dbReference>
<dbReference type="AlphaFoldDB" id="A0A6P6HRB9"/>
<dbReference type="Proteomes" id="UP000515131">
    <property type="component" value="Unplaced"/>
</dbReference>
<comment type="similarity">
    <text evidence="5">Belongs to the sulfatase family.</text>
</comment>
<evidence type="ECO:0000256" key="10">
    <source>
        <dbReference type="ARBA" id="ARBA00022837"/>
    </source>
</evidence>
<evidence type="ECO:0000256" key="4">
    <source>
        <dbReference type="ARBA" id="ARBA00004348"/>
    </source>
</evidence>
<accession>A0A6P6HRB9</accession>
<keyword evidence="10" id="KW-0106">Calcium</keyword>
<dbReference type="CDD" id="cd16147">
    <property type="entry name" value="G6S"/>
    <property type="match status" value="1"/>
</dbReference>
<evidence type="ECO:0000259" key="22">
    <source>
        <dbReference type="Pfam" id="PF12548"/>
    </source>
</evidence>
<evidence type="ECO:0000256" key="12">
    <source>
        <dbReference type="ARBA" id="ARBA00023180"/>
    </source>
</evidence>
<dbReference type="FunFam" id="3.40.720.10:FF:000003">
    <property type="entry name" value="Extracellular sulfatase"/>
    <property type="match status" value="1"/>
</dbReference>
<dbReference type="SUPFAM" id="SSF53649">
    <property type="entry name" value="Alkaline phosphatase-like"/>
    <property type="match status" value="2"/>
</dbReference>
<dbReference type="GO" id="GO:0030177">
    <property type="term" value="P:positive regulation of Wnt signaling pathway"/>
    <property type="evidence" value="ECO:0007669"/>
    <property type="project" value="TreeGrafter"/>
</dbReference>
<dbReference type="InterPro" id="IPR024607">
    <property type="entry name" value="Sulfatase_CS"/>
</dbReference>
<evidence type="ECO:0000313" key="23">
    <source>
        <dbReference type="Proteomes" id="UP000515131"/>
    </source>
</evidence>
<evidence type="ECO:0000256" key="6">
    <source>
        <dbReference type="ARBA" id="ARBA00022723"/>
    </source>
</evidence>
<dbReference type="GO" id="GO:0032836">
    <property type="term" value="P:glomerular basement membrane development"/>
    <property type="evidence" value="ECO:0007669"/>
    <property type="project" value="TreeGrafter"/>
</dbReference>
<comment type="subcellular location">
    <subcellularLocation>
        <location evidence="3">Cell surface</location>
    </subcellularLocation>
    <subcellularLocation>
        <location evidence="2">Endoplasmic reticulum</location>
    </subcellularLocation>
    <subcellularLocation>
        <location evidence="4">Golgi apparatus</location>
        <location evidence="4">Golgi stack</location>
    </subcellularLocation>
</comment>
<dbReference type="KEGG" id="pcoo:112859332"/>
<dbReference type="GO" id="GO:0008449">
    <property type="term" value="F:N-acetylglucosamine-6-sulfatase activity"/>
    <property type="evidence" value="ECO:0007669"/>
    <property type="project" value="UniProtKB-EC"/>
</dbReference>
<comment type="catalytic activity">
    <reaction evidence="13">
        <text>Hydrolysis of the 6-sulfate groups of the N-acetyl-D-glucosamine 6-sulfate units of heparan sulfate and keratan sulfate.</text>
        <dbReference type="EC" id="3.1.6.14"/>
    </reaction>
</comment>
<evidence type="ECO:0000256" key="13">
    <source>
        <dbReference type="ARBA" id="ARBA00034997"/>
    </source>
</evidence>
<dbReference type="EC" id="3.1.6.14" evidence="15"/>
<evidence type="ECO:0000256" key="15">
    <source>
        <dbReference type="ARBA" id="ARBA00035027"/>
    </source>
</evidence>
<keyword evidence="7" id="KW-0732">Signal</keyword>
<evidence type="ECO:0000256" key="5">
    <source>
        <dbReference type="ARBA" id="ARBA00008779"/>
    </source>
</evidence>
<keyword evidence="11" id="KW-0333">Golgi apparatus</keyword>